<organism evidence="2 3">
    <name type="scientific">Phocoenobacter uteri</name>
    <dbReference type="NCBI Taxonomy" id="146806"/>
    <lineage>
        <taxon>Bacteria</taxon>
        <taxon>Pseudomonadati</taxon>
        <taxon>Pseudomonadota</taxon>
        <taxon>Gammaproteobacteria</taxon>
        <taxon>Pasteurellales</taxon>
        <taxon>Pasteurellaceae</taxon>
        <taxon>Phocoenobacter</taxon>
    </lineage>
</organism>
<gene>
    <name evidence="2" type="ORF">NCTC12872_01143</name>
</gene>
<evidence type="ECO:0000313" key="3">
    <source>
        <dbReference type="Proteomes" id="UP000255417"/>
    </source>
</evidence>
<dbReference type="Proteomes" id="UP000255417">
    <property type="component" value="Unassembled WGS sequence"/>
</dbReference>
<dbReference type="OrthoDB" id="8613880at2"/>
<evidence type="ECO:0000256" key="1">
    <source>
        <dbReference type="SAM" id="SignalP"/>
    </source>
</evidence>
<accession>A0A379CAK3</accession>
<sequence length="77" mass="9438">MNKQNIKLLCFLFVIFSLMGCMNTATRLWNSGPYMSDEKRKIYDICDDETDKFYSEENQRELWYKFWNECLKTKENQ</sequence>
<evidence type="ECO:0008006" key="4">
    <source>
        <dbReference type="Google" id="ProtNLM"/>
    </source>
</evidence>
<keyword evidence="1" id="KW-0732">Signal</keyword>
<feature type="chain" id="PRO_5016714297" description="Lipoprotein" evidence="1">
    <location>
        <begin position="21"/>
        <end position="77"/>
    </location>
</feature>
<keyword evidence="3" id="KW-1185">Reference proteome</keyword>
<reference evidence="2 3" key="1">
    <citation type="submission" date="2018-06" db="EMBL/GenBank/DDBJ databases">
        <authorList>
            <consortium name="Pathogen Informatics"/>
            <person name="Doyle S."/>
        </authorList>
    </citation>
    <scope>NUCLEOTIDE SEQUENCE [LARGE SCALE GENOMIC DNA]</scope>
    <source>
        <strain evidence="2 3">NCTC12872</strain>
    </source>
</reference>
<dbReference type="EMBL" id="UGTA01000001">
    <property type="protein sequence ID" value="SUB59168.1"/>
    <property type="molecule type" value="Genomic_DNA"/>
</dbReference>
<name>A0A379CAK3_9PAST</name>
<feature type="signal peptide" evidence="1">
    <location>
        <begin position="1"/>
        <end position="20"/>
    </location>
</feature>
<dbReference type="RefSeq" id="WP_115315657.1">
    <property type="nucleotide sequence ID" value="NZ_LWIF01000001.1"/>
</dbReference>
<dbReference type="PROSITE" id="PS51257">
    <property type="entry name" value="PROKAR_LIPOPROTEIN"/>
    <property type="match status" value="1"/>
</dbReference>
<proteinExistence type="predicted"/>
<evidence type="ECO:0000313" key="2">
    <source>
        <dbReference type="EMBL" id="SUB59168.1"/>
    </source>
</evidence>
<protein>
    <recommendedName>
        <fullName evidence="4">Lipoprotein</fullName>
    </recommendedName>
</protein>
<dbReference type="AlphaFoldDB" id="A0A379CAK3"/>